<dbReference type="AlphaFoldDB" id="A0AA86Q804"/>
<feature type="domain" description="SWIM-type" evidence="2">
    <location>
        <begin position="62"/>
        <end position="96"/>
    </location>
</feature>
<dbReference type="EMBL" id="CAXDID020000311">
    <property type="protein sequence ID" value="CAL6075021.1"/>
    <property type="molecule type" value="Genomic_DNA"/>
</dbReference>
<evidence type="ECO:0000313" key="5">
    <source>
        <dbReference type="Proteomes" id="UP001642409"/>
    </source>
</evidence>
<accession>A0AA86Q804</accession>
<dbReference type="EMBL" id="CATOUU010000779">
    <property type="protein sequence ID" value="CAI9947719.1"/>
    <property type="molecule type" value="Genomic_DNA"/>
</dbReference>
<proteinExistence type="predicted"/>
<name>A0AA86Q804_9EUKA</name>
<keyword evidence="1" id="KW-0863">Zinc-finger</keyword>
<evidence type="ECO:0000313" key="3">
    <source>
        <dbReference type="EMBL" id="CAI9947719.1"/>
    </source>
</evidence>
<dbReference type="GO" id="GO:0008270">
    <property type="term" value="F:zinc ion binding"/>
    <property type="evidence" value="ECO:0007669"/>
    <property type="project" value="UniProtKB-KW"/>
</dbReference>
<gene>
    <name evidence="3" type="ORF">HINF_LOCUS35364</name>
    <name evidence="4" type="ORF">HINF_LOCUS57005</name>
</gene>
<dbReference type="InterPro" id="IPR007527">
    <property type="entry name" value="Znf_SWIM"/>
</dbReference>
<keyword evidence="1" id="KW-0479">Metal-binding</keyword>
<keyword evidence="5" id="KW-1185">Reference proteome</keyword>
<comment type="caution">
    <text evidence="3">The sequence shown here is derived from an EMBL/GenBank/DDBJ whole genome shotgun (WGS) entry which is preliminary data.</text>
</comment>
<organism evidence="3">
    <name type="scientific">Hexamita inflata</name>
    <dbReference type="NCBI Taxonomy" id="28002"/>
    <lineage>
        <taxon>Eukaryota</taxon>
        <taxon>Metamonada</taxon>
        <taxon>Diplomonadida</taxon>
        <taxon>Hexamitidae</taxon>
        <taxon>Hexamitinae</taxon>
        <taxon>Hexamita</taxon>
    </lineage>
</organism>
<evidence type="ECO:0000313" key="4">
    <source>
        <dbReference type="EMBL" id="CAL6075021.1"/>
    </source>
</evidence>
<dbReference type="PROSITE" id="PS50966">
    <property type="entry name" value="ZF_SWIM"/>
    <property type="match status" value="1"/>
</dbReference>
<protein>
    <submittedName>
        <fullName evidence="3">SWIM-type</fullName>
    </submittedName>
</protein>
<dbReference type="Proteomes" id="UP001642409">
    <property type="component" value="Unassembled WGS sequence"/>
</dbReference>
<sequence length="208" mass="24517">MIRNSLFRKSNAGQFVQIVQKFIKQQQDISENYVKLIINNQFHVCIKTQKPEPTIADSILFYDMNAEIETLKCNCKVQKASGMICSHMLFYIIETQGMNWDLICTFINDEYSIQNYMDLMNTMFPMFKVSTRVQQRNREKAEVVEPTISVEEIRQEIIESLDSLPYSQQLMMLKQVRLLKQNRYIHLEKQKHNIPAAFTRIKPHGEGK</sequence>
<reference evidence="3" key="1">
    <citation type="submission" date="2023-06" db="EMBL/GenBank/DDBJ databases">
        <authorList>
            <person name="Kurt Z."/>
        </authorList>
    </citation>
    <scope>NUCLEOTIDE SEQUENCE</scope>
</reference>
<evidence type="ECO:0000256" key="1">
    <source>
        <dbReference type="PROSITE-ProRule" id="PRU00325"/>
    </source>
</evidence>
<keyword evidence="1" id="KW-0862">Zinc</keyword>
<evidence type="ECO:0000259" key="2">
    <source>
        <dbReference type="PROSITE" id="PS50966"/>
    </source>
</evidence>
<reference evidence="4 5" key="2">
    <citation type="submission" date="2024-07" db="EMBL/GenBank/DDBJ databases">
        <authorList>
            <person name="Akdeniz Z."/>
        </authorList>
    </citation>
    <scope>NUCLEOTIDE SEQUENCE [LARGE SCALE GENOMIC DNA]</scope>
</reference>